<dbReference type="InterPro" id="IPR051681">
    <property type="entry name" value="Ser/Thr_Kinases-Pseudokinases"/>
</dbReference>
<evidence type="ECO:0000256" key="1">
    <source>
        <dbReference type="SAM" id="MobiDB-lite"/>
    </source>
</evidence>
<dbReference type="GO" id="GO:0004674">
    <property type="term" value="F:protein serine/threonine kinase activity"/>
    <property type="evidence" value="ECO:0007669"/>
    <property type="project" value="TreeGrafter"/>
</dbReference>
<dbReference type="OrthoDB" id="10261027at2759"/>
<dbReference type="InterPro" id="IPR001245">
    <property type="entry name" value="Ser-Thr/Tyr_kinase_cat_dom"/>
</dbReference>
<dbReference type="Pfam" id="PF07714">
    <property type="entry name" value="PK_Tyr_Ser-Thr"/>
    <property type="match status" value="1"/>
</dbReference>
<reference evidence="3" key="1">
    <citation type="submission" date="2021-06" db="EMBL/GenBank/DDBJ databases">
        <authorList>
            <person name="Kallberg Y."/>
            <person name="Tangrot J."/>
            <person name="Rosling A."/>
        </authorList>
    </citation>
    <scope>NUCLEOTIDE SEQUENCE</scope>
    <source>
        <strain evidence="3">CL551</strain>
    </source>
</reference>
<feature type="region of interest" description="Disordered" evidence="1">
    <location>
        <begin position="328"/>
        <end position="380"/>
    </location>
</feature>
<evidence type="ECO:0000259" key="2">
    <source>
        <dbReference type="PROSITE" id="PS50011"/>
    </source>
</evidence>
<dbReference type="GO" id="GO:0005524">
    <property type="term" value="F:ATP binding"/>
    <property type="evidence" value="ECO:0007669"/>
    <property type="project" value="InterPro"/>
</dbReference>
<accession>A0A9N8YTE7</accession>
<evidence type="ECO:0000313" key="3">
    <source>
        <dbReference type="EMBL" id="CAG8451541.1"/>
    </source>
</evidence>
<dbReference type="AlphaFoldDB" id="A0A9N8YTE7"/>
<feature type="domain" description="Protein kinase" evidence="2">
    <location>
        <begin position="48"/>
        <end position="307"/>
    </location>
</feature>
<evidence type="ECO:0000313" key="4">
    <source>
        <dbReference type="Proteomes" id="UP000789342"/>
    </source>
</evidence>
<keyword evidence="4" id="KW-1185">Reference proteome</keyword>
<proteinExistence type="predicted"/>
<dbReference type="SUPFAM" id="SSF56112">
    <property type="entry name" value="Protein kinase-like (PK-like)"/>
    <property type="match status" value="1"/>
</dbReference>
<dbReference type="Gene3D" id="1.10.510.10">
    <property type="entry name" value="Transferase(Phosphotransferase) domain 1"/>
    <property type="match status" value="1"/>
</dbReference>
<organism evidence="3 4">
    <name type="scientific">Acaulospora morrowiae</name>
    <dbReference type="NCBI Taxonomy" id="94023"/>
    <lineage>
        <taxon>Eukaryota</taxon>
        <taxon>Fungi</taxon>
        <taxon>Fungi incertae sedis</taxon>
        <taxon>Mucoromycota</taxon>
        <taxon>Glomeromycotina</taxon>
        <taxon>Glomeromycetes</taxon>
        <taxon>Diversisporales</taxon>
        <taxon>Acaulosporaceae</taxon>
        <taxon>Acaulospora</taxon>
    </lineage>
</organism>
<dbReference type="PRINTS" id="PR00109">
    <property type="entry name" value="TYRKINASE"/>
</dbReference>
<dbReference type="Proteomes" id="UP000789342">
    <property type="component" value="Unassembled WGS sequence"/>
</dbReference>
<name>A0A9N8YTE7_9GLOM</name>
<feature type="compositionally biased region" description="Polar residues" evidence="1">
    <location>
        <begin position="346"/>
        <end position="373"/>
    </location>
</feature>
<gene>
    <name evidence="3" type="ORF">AMORRO_LOCUS922</name>
</gene>
<protein>
    <submittedName>
        <fullName evidence="3">12521_t:CDS:1</fullName>
    </submittedName>
</protein>
<dbReference type="InterPro" id="IPR011009">
    <property type="entry name" value="Kinase-like_dom_sf"/>
</dbReference>
<dbReference type="InterPro" id="IPR000719">
    <property type="entry name" value="Prot_kinase_dom"/>
</dbReference>
<dbReference type="PROSITE" id="PS50011">
    <property type="entry name" value="PROTEIN_KINASE_DOM"/>
    <property type="match status" value="1"/>
</dbReference>
<sequence>MTKTQNHNHEKKESEDAAFIVSDDPSEFDPVQEIAFQFGIDFINHSDFEDIQLIKTEPKVVVSRAIWKEQSRQVALKQILGDNDEEVHKKLETEIMRALQNLDHDNLMQLYGVTQDYESNSCMIVLQLAKSGNLREYMTANPESPWINRLRIARDIAHGLRRLHKAGVIHGDLHAKNIFIDDGKAFIRAPRMIAYDDESTPNYNESPEVIPYVDPRLIADMDFRPDRGSDIYSLGVVLWEISSQRPPFENSENHVRLTVDILAKKIREQPIPNTPEDYVKLYEDCWQHDAASRPTIDEVCDKLDEFLKDDPLSSHLRKIRSIGSDEEEFTFEEDPLPQSLPIKTGNGHSQLSNGNREVRKQNGSIRSESNNDNMIKKQTKRTSKLFKTFKLDVQKTKSRLAHAWSRMSCTGRGHVHDDRENERKK</sequence>
<dbReference type="PANTHER" id="PTHR44329">
    <property type="entry name" value="SERINE/THREONINE-PROTEIN KINASE TNNI3K-RELATED"/>
    <property type="match status" value="1"/>
</dbReference>
<dbReference type="EMBL" id="CAJVPV010000324">
    <property type="protein sequence ID" value="CAG8451541.1"/>
    <property type="molecule type" value="Genomic_DNA"/>
</dbReference>
<comment type="caution">
    <text evidence="3">The sequence shown here is derived from an EMBL/GenBank/DDBJ whole genome shotgun (WGS) entry which is preliminary data.</text>
</comment>